<feature type="chain" id="PRO_5003390031" evidence="1">
    <location>
        <begin position="20"/>
        <end position="216"/>
    </location>
</feature>
<evidence type="ECO:0000313" key="2">
    <source>
        <dbReference type="EMBL" id="CCD14124.1"/>
    </source>
</evidence>
<reference evidence="3" key="1">
    <citation type="submission" date="2011-07" db="EMBL/GenBank/DDBJ databases">
        <title>Divergent evolution of antigenic variation in African trypanosomes.</title>
        <authorList>
            <person name="Jackson A.P."/>
            <person name="Berry A."/>
            <person name="Allison H.C."/>
            <person name="Burton P."/>
            <person name="Anderson J."/>
            <person name="Aslett M."/>
            <person name="Brown R."/>
            <person name="Corton N."/>
            <person name="Harris D."/>
            <person name="Hauser H."/>
            <person name="Gamble J."/>
            <person name="Gilderthorp R."/>
            <person name="McQuillan J."/>
            <person name="Quail M.A."/>
            <person name="Sanders M."/>
            <person name="Van Tonder A."/>
            <person name="Ginger M.L."/>
            <person name="Donelson J.E."/>
            <person name="Field M.C."/>
            <person name="Barry J.D."/>
            <person name="Berriman M."/>
            <person name="Hertz-Fowler C."/>
        </authorList>
    </citation>
    <scope>NUCLEOTIDE SEQUENCE [LARGE SCALE GENOMIC DNA]</scope>
    <source>
        <strain evidence="3">IL3000</strain>
    </source>
</reference>
<comment type="caution">
    <text evidence="2">The sequence shown here is derived from an EMBL/GenBank/DDBJ whole genome shotgun (WGS) entry which is preliminary data.</text>
</comment>
<name>F9WA68_TRYCI</name>
<proteinExistence type="predicted"/>
<reference evidence="2 3" key="2">
    <citation type="journal article" date="2012" name="Proc. Natl. Acad. Sci. U.S.A.">
        <title>Antigenic diversity is generated by distinct evolutionary mechanisms in African trypanosome species.</title>
        <authorList>
            <person name="Jackson A.P."/>
            <person name="Berry A."/>
            <person name="Aslett M."/>
            <person name="Allison H.C."/>
            <person name="Burton P."/>
            <person name="Vavrova-Anderson J."/>
            <person name="Brown R."/>
            <person name="Browne H."/>
            <person name="Corton N."/>
            <person name="Hauser H."/>
            <person name="Gamble J."/>
            <person name="Gilderthorp R."/>
            <person name="Marcello L."/>
            <person name="McQuillan J."/>
            <person name="Otto T.D."/>
            <person name="Quail M.A."/>
            <person name="Sanders M.J."/>
            <person name="van Tonder A."/>
            <person name="Ginger M.L."/>
            <person name="Field M.C."/>
            <person name="Barry J.D."/>
            <person name="Hertz-Fowler C."/>
            <person name="Berriman M."/>
        </authorList>
    </citation>
    <scope>NUCLEOTIDE SEQUENCE [LARGE SCALE GENOMIC DNA]</scope>
    <source>
        <strain evidence="2 3">IL3000</strain>
    </source>
</reference>
<keyword evidence="3" id="KW-1185">Reference proteome</keyword>
<dbReference type="AlphaFoldDB" id="F9WA68"/>
<dbReference type="EMBL" id="CAEQ01001401">
    <property type="protein sequence ID" value="CCD14124.1"/>
    <property type="molecule type" value="Genomic_DNA"/>
</dbReference>
<dbReference type="VEuPathDB" id="TriTrypDB:TcIL3000_0_47840"/>
<accession>F9WA68</accession>
<keyword evidence="1" id="KW-0732">Signal</keyword>
<gene>
    <name evidence="2" type="ORF">TCIL3000_0_47840</name>
</gene>
<evidence type="ECO:0000256" key="1">
    <source>
        <dbReference type="SAM" id="SignalP"/>
    </source>
</evidence>
<protein>
    <submittedName>
        <fullName evidence="2">Variant surface glycoprotein</fullName>
    </submittedName>
</protein>
<dbReference type="Proteomes" id="UP000000702">
    <property type="component" value="Unassembled WGS sequence"/>
</dbReference>
<evidence type="ECO:0000313" key="3">
    <source>
        <dbReference type="Proteomes" id="UP000000702"/>
    </source>
</evidence>
<organism evidence="2 3">
    <name type="scientific">Trypanosoma congolense (strain IL3000)</name>
    <dbReference type="NCBI Taxonomy" id="1068625"/>
    <lineage>
        <taxon>Eukaryota</taxon>
        <taxon>Discoba</taxon>
        <taxon>Euglenozoa</taxon>
        <taxon>Kinetoplastea</taxon>
        <taxon>Metakinetoplastina</taxon>
        <taxon>Trypanosomatida</taxon>
        <taxon>Trypanosomatidae</taxon>
        <taxon>Trypanosoma</taxon>
        <taxon>Nannomonas</taxon>
    </lineage>
</organism>
<sequence length="216" mass="24519">MLRKFELVGLVFCAGIVCGQHPSAAEFNLFCRILMEANNMMYGPDYVYDENTDREAIKEMTVLYNATTDDVNEFRKTLWDTKDFFEEHPPPTDAKNRQAAHREIEQLIKEGQEKVEENKKIALEVNEEINEAKLSVAKGISVDELKELPKQNGNLKKILKKPESIFNDHNSATTSCWGNEKDTAGKTLLNDFFASACGMLGNKLKDHAHPYSTTKQ</sequence>
<feature type="signal peptide" evidence="1">
    <location>
        <begin position="1"/>
        <end position="19"/>
    </location>
</feature>